<dbReference type="EMBL" id="MCFE01000097">
    <property type="protein sequence ID" value="ORX99467.1"/>
    <property type="molecule type" value="Genomic_DNA"/>
</dbReference>
<dbReference type="GO" id="GO:0070628">
    <property type="term" value="F:proteasome binding"/>
    <property type="evidence" value="ECO:0007669"/>
    <property type="project" value="TreeGrafter"/>
</dbReference>
<dbReference type="InParanoid" id="A0A1Y1YN73"/>
<keyword evidence="8" id="KW-1185">Reference proteome</keyword>
<sequence>MATSLFPQPMQHNRNLVEFKAGKCLREGDTNLVKPDTRKGLLYLKQGEDSLMHFYWKDRKTNTVEDDLIIFPDEAEFLKVDESDGRVYVLKFKSSTLRMFFWMQDKSSEQDEELRCKLNDLLNNPTAVYGGTDDMAF</sequence>
<keyword evidence="3" id="KW-0963">Cytoplasm</keyword>
<evidence type="ECO:0000256" key="4">
    <source>
        <dbReference type="ARBA" id="ARBA00022942"/>
    </source>
</evidence>
<dbReference type="OrthoDB" id="340431at2759"/>
<keyword evidence="4" id="KW-0647">Proteasome</keyword>
<dbReference type="CDD" id="cd13314">
    <property type="entry name" value="PH_Rpn13"/>
    <property type="match status" value="1"/>
</dbReference>
<dbReference type="GO" id="GO:0008541">
    <property type="term" value="C:proteasome regulatory particle, lid subcomplex"/>
    <property type="evidence" value="ECO:0007669"/>
    <property type="project" value="TreeGrafter"/>
</dbReference>
<proteinExistence type="predicted"/>
<keyword evidence="5" id="KW-0539">Nucleus</keyword>
<organism evidence="7 8">
    <name type="scientific">Basidiobolus meristosporus CBS 931.73</name>
    <dbReference type="NCBI Taxonomy" id="1314790"/>
    <lineage>
        <taxon>Eukaryota</taxon>
        <taxon>Fungi</taxon>
        <taxon>Fungi incertae sedis</taxon>
        <taxon>Zoopagomycota</taxon>
        <taxon>Entomophthoromycotina</taxon>
        <taxon>Basidiobolomycetes</taxon>
        <taxon>Basidiobolales</taxon>
        <taxon>Basidiobolaceae</taxon>
        <taxon>Basidiobolus</taxon>
    </lineage>
</organism>
<feature type="domain" description="Pru" evidence="6">
    <location>
        <begin position="11"/>
        <end position="125"/>
    </location>
</feature>
<dbReference type="GO" id="GO:0061133">
    <property type="term" value="F:endopeptidase activator activity"/>
    <property type="evidence" value="ECO:0007669"/>
    <property type="project" value="TreeGrafter"/>
</dbReference>
<gene>
    <name evidence="7" type="ORF">K493DRAFT_299381</name>
</gene>
<comment type="subcellular location">
    <subcellularLocation>
        <location evidence="2">Cytoplasm</location>
    </subcellularLocation>
    <subcellularLocation>
        <location evidence="1">Nucleus</location>
    </subcellularLocation>
</comment>
<evidence type="ECO:0000256" key="5">
    <source>
        <dbReference type="ARBA" id="ARBA00023242"/>
    </source>
</evidence>
<dbReference type="GO" id="GO:0005634">
    <property type="term" value="C:nucleus"/>
    <property type="evidence" value="ECO:0007669"/>
    <property type="project" value="UniProtKB-SubCell"/>
</dbReference>
<evidence type="ECO:0000313" key="7">
    <source>
        <dbReference type="EMBL" id="ORX99467.1"/>
    </source>
</evidence>
<dbReference type="Pfam" id="PF04683">
    <property type="entry name" value="Rpn13_ADRM1_Pru"/>
    <property type="match status" value="1"/>
</dbReference>
<accession>A0A1Y1YN73</accession>
<dbReference type="InterPro" id="IPR006773">
    <property type="entry name" value="Rpn13/ADRM1"/>
</dbReference>
<evidence type="ECO:0000313" key="8">
    <source>
        <dbReference type="Proteomes" id="UP000193498"/>
    </source>
</evidence>
<evidence type="ECO:0000256" key="3">
    <source>
        <dbReference type="ARBA" id="ARBA00022490"/>
    </source>
</evidence>
<dbReference type="Proteomes" id="UP000193498">
    <property type="component" value="Unassembled WGS sequence"/>
</dbReference>
<dbReference type="PANTHER" id="PTHR12225">
    <property type="entry name" value="ADHESION REGULATING MOLECULE 1 110 KDA CELL MEMBRANE GLYCOPROTEIN"/>
    <property type="match status" value="1"/>
</dbReference>
<dbReference type="AlphaFoldDB" id="A0A1Y1YN73"/>
<dbReference type="GO" id="GO:0005737">
    <property type="term" value="C:cytoplasm"/>
    <property type="evidence" value="ECO:0007669"/>
    <property type="project" value="UniProtKB-SubCell"/>
</dbReference>
<reference evidence="7 8" key="1">
    <citation type="submission" date="2016-07" db="EMBL/GenBank/DDBJ databases">
        <title>Pervasive Adenine N6-methylation of Active Genes in Fungi.</title>
        <authorList>
            <consortium name="DOE Joint Genome Institute"/>
            <person name="Mondo S.J."/>
            <person name="Dannebaum R.O."/>
            <person name="Kuo R.C."/>
            <person name="Labutti K."/>
            <person name="Haridas S."/>
            <person name="Kuo A."/>
            <person name="Salamov A."/>
            <person name="Ahrendt S.R."/>
            <person name="Lipzen A."/>
            <person name="Sullivan W."/>
            <person name="Andreopoulos W.B."/>
            <person name="Clum A."/>
            <person name="Lindquist E."/>
            <person name="Daum C."/>
            <person name="Ramamoorthy G.K."/>
            <person name="Gryganskyi A."/>
            <person name="Culley D."/>
            <person name="Magnuson J.K."/>
            <person name="James T.Y."/>
            <person name="O'Malley M.A."/>
            <person name="Stajich J.E."/>
            <person name="Spatafora J.W."/>
            <person name="Visel A."/>
            <person name="Grigoriev I.V."/>
        </authorList>
    </citation>
    <scope>NUCLEOTIDE SEQUENCE [LARGE SCALE GENOMIC DNA]</scope>
    <source>
        <strain evidence="7 8">CBS 931.73</strain>
    </source>
</reference>
<evidence type="ECO:0000259" key="6">
    <source>
        <dbReference type="PROSITE" id="PS51917"/>
    </source>
</evidence>
<evidence type="ECO:0000256" key="2">
    <source>
        <dbReference type="ARBA" id="ARBA00004496"/>
    </source>
</evidence>
<dbReference type="FunFam" id="2.30.29.70:FF:000001">
    <property type="entry name" value="Proteasomal ubiquitin receptor ADRM1"/>
    <property type="match status" value="1"/>
</dbReference>
<name>A0A1Y1YN73_9FUNG</name>
<protein>
    <submittedName>
        <fullName evidence="7">Adhesion regulating molecule</fullName>
    </submittedName>
</protein>
<dbReference type="STRING" id="1314790.A0A1Y1YN73"/>
<dbReference type="InterPro" id="IPR038633">
    <property type="entry name" value="Rpn13/ADRM1_Pru_sf"/>
</dbReference>
<dbReference type="Gene3D" id="2.30.29.70">
    <property type="entry name" value="Proteasomal ubiquitin receptor Rpn13/ADRM1"/>
    <property type="match status" value="1"/>
</dbReference>
<dbReference type="InterPro" id="IPR044868">
    <property type="entry name" value="Rpn13/ADRM1_Pru"/>
</dbReference>
<evidence type="ECO:0000256" key="1">
    <source>
        <dbReference type="ARBA" id="ARBA00004123"/>
    </source>
</evidence>
<dbReference type="PROSITE" id="PS51917">
    <property type="entry name" value="PRU"/>
    <property type="match status" value="1"/>
</dbReference>
<comment type="caution">
    <text evidence="7">The sequence shown here is derived from an EMBL/GenBank/DDBJ whole genome shotgun (WGS) entry which is preliminary data.</text>
</comment>
<dbReference type="PANTHER" id="PTHR12225:SF0">
    <property type="entry name" value="PROTEASOMAL UBIQUITIN RECEPTOR ADRM1"/>
    <property type="match status" value="1"/>
</dbReference>